<reference evidence="1 2" key="1">
    <citation type="submission" date="2016-10" db="EMBL/GenBank/DDBJ databases">
        <authorList>
            <person name="de Groot N.N."/>
        </authorList>
    </citation>
    <scope>NUCLEOTIDE SEQUENCE [LARGE SCALE GENOMIC DNA]</scope>
    <source>
        <strain evidence="1 2">DSM 17925</strain>
    </source>
</reference>
<proteinExistence type="predicted"/>
<dbReference type="EMBL" id="FOIZ01000001">
    <property type="protein sequence ID" value="SEW29868.1"/>
    <property type="molecule type" value="Genomic_DNA"/>
</dbReference>
<dbReference type="RefSeq" id="WP_165611819.1">
    <property type="nucleotide sequence ID" value="NZ_FOIZ01000001.1"/>
</dbReference>
<protein>
    <submittedName>
        <fullName evidence="1">Uncharacterized protein</fullName>
    </submittedName>
</protein>
<organism evidence="1 2">
    <name type="scientific">Cognatiyoonia koreensis</name>
    <dbReference type="NCBI Taxonomy" id="364200"/>
    <lineage>
        <taxon>Bacteria</taxon>
        <taxon>Pseudomonadati</taxon>
        <taxon>Pseudomonadota</taxon>
        <taxon>Alphaproteobacteria</taxon>
        <taxon>Rhodobacterales</taxon>
        <taxon>Paracoccaceae</taxon>
        <taxon>Cognatiyoonia</taxon>
    </lineage>
</organism>
<dbReference type="STRING" id="364200.SAMN04488515_2115"/>
<sequence>MADTPKTRKETPFPTIQPDMVSRLSQEADLRTIQPQTVDWAEIHRQAEEARKKSG</sequence>
<evidence type="ECO:0000313" key="1">
    <source>
        <dbReference type="EMBL" id="SEW29868.1"/>
    </source>
</evidence>
<keyword evidence="2" id="KW-1185">Reference proteome</keyword>
<dbReference type="AlphaFoldDB" id="A0A1I0QSI2"/>
<gene>
    <name evidence="1" type="ORF">SAMN04488515_2115</name>
</gene>
<dbReference type="Proteomes" id="UP000199167">
    <property type="component" value="Unassembled WGS sequence"/>
</dbReference>
<evidence type="ECO:0000313" key="2">
    <source>
        <dbReference type="Proteomes" id="UP000199167"/>
    </source>
</evidence>
<accession>A0A1I0QSI2</accession>
<name>A0A1I0QSI2_9RHOB</name>